<dbReference type="GeneTree" id="ENSGT01010000222336"/>
<dbReference type="GO" id="GO:0052817">
    <property type="term" value="F:very long-chain fatty acyl-CoA hydrolase activity"/>
    <property type="evidence" value="ECO:0007669"/>
    <property type="project" value="Ensembl"/>
</dbReference>
<feature type="active site" description="Charge relay system" evidence="3">
    <location>
        <position position="374"/>
    </location>
</feature>
<dbReference type="FunFam" id="3.40.50.1820:FF:000024">
    <property type="entry name" value="acyl-coenzyme A thioesterase 4"/>
    <property type="match status" value="1"/>
</dbReference>
<evidence type="ECO:0000313" key="7">
    <source>
        <dbReference type="Proteomes" id="UP000694380"/>
    </source>
</evidence>
<dbReference type="Proteomes" id="UP000694380">
    <property type="component" value="Unplaced"/>
</dbReference>
<dbReference type="InterPro" id="IPR042490">
    <property type="entry name" value="Thio_Ohase/BAAT_N"/>
</dbReference>
<dbReference type="Pfam" id="PF04775">
    <property type="entry name" value="Bile_Hydr_Trans"/>
    <property type="match status" value="1"/>
</dbReference>
<sequence length="466" mass="51173">LRYHRGDVGWWRLVWWGEKASGVSLGMWVGPCFVSAWLSAAPALAMIRLTVTPKISLVDEPLKIQVSGLPPSQLVNLQASLTDEKGLLFCSQALYWSDEAGEVDLERAAATGGDYVGVQPMGLFQCLKPEKLFHRLMKRDVMQSPFRVRLDLFDSYHPMFSSPRDQPAASQTVERWYVAPGVQRVQIRGSRVRGALFLPPGEGPFPGLIDMFGLVGGLTEFRASLLASRGFAALALAYFAYEDLPSFLDEVDLEYFEEAANILLEHPKVGGAGVGVVAICKGAEIALAMATFLPQITATVCINGTNAIHGTALRYRDLHISPIPYKFECVRFTPLGLLSFFSVMGDTRAEANQGSIIPVEKAQGQLLLVVGESDQNYNSKAYAEEVMERMRRHGRKNSTLLSYPGAGHLIEPPGSPFCPCSRNPFVVLPLMWGGEAQPHAAAQEHSWREIQKFLCQHLGHVGSCPA</sequence>
<reference evidence="6" key="2">
    <citation type="submission" date="2025-09" db="UniProtKB">
        <authorList>
            <consortium name="Ensembl"/>
        </authorList>
    </citation>
    <scope>IDENTIFICATION</scope>
</reference>
<evidence type="ECO:0000313" key="6">
    <source>
        <dbReference type="Ensembl" id="ENSCPBP00000012699.1"/>
    </source>
</evidence>
<dbReference type="GO" id="GO:0006631">
    <property type="term" value="P:fatty acid metabolic process"/>
    <property type="evidence" value="ECO:0007669"/>
    <property type="project" value="UniProtKB-KW"/>
</dbReference>
<feature type="active site" description="Charge relay system" evidence="3">
    <location>
        <position position="408"/>
    </location>
</feature>
<protein>
    <submittedName>
        <fullName evidence="6">Bile acid-CoA:amino acid N-acyltransferase</fullName>
    </submittedName>
</protein>
<accession>A0A8C3FRI5</accession>
<comment type="similarity">
    <text evidence="1">Belongs to the C/M/P thioester hydrolase family.</text>
</comment>
<dbReference type="AlphaFoldDB" id="A0A8C3FRI5"/>
<proteinExistence type="inferred from homology"/>
<dbReference type="InterPro" id="IPR016662">
    <property type="entry name" value="Acyl-CoA_thioEstase_long-chain"/>
</dbReference>
<dbReference type="GO" id="GO:0052816">
    <property type="term" value="F:long-chain fatty acyl-CoA hydrolase activity"/>
    <property type="evidence" value="ECO:0007669"/>
    <property type="project" value="Ensembl"/>
</dbReference>
<dbReference type="InterPro" id="IPR029058">
    <property type="entry name" value="AB_hydrolase_fold"/>
</dbReference>
<dbReference type="GO" id="GO:0005829">
    <property type="term" value="C:cytosol"/>
    <property type="evidence" value="ECO:0007669"/>
    <property type="project" value="Ensembl"/>
</dbReference>
<dbReference type="Pfam" id="PF08840">
    <property type="entry name" value="BAAT_C"/>
    <property type="match status" value="1"/>
</dbReference>
<dbReference type="GO" id="GO:0006544">
    <property type="term" value="P:glycine metabolic process"/>
    <property type="evidence" value="ECO:0007669"/>
    <property type="project" value="Ensembl"/>
</dbReference>
<dbReference type="GO" id="GO:0002152">
    <property type="term" value="P:bile acid conjugation"/>
    <property type="evidence" value="ECO:0007669"/>
    <property type="project" value="Ensembl"/>
</dbReference>
<dbReference type="Ensembl" id="ENSCPBT00000015106.1">
    <property type="protein sequence ID" value="ENSCPBP00000012699.1"/>
    <property type="gene ID" value="ENSCPBG00000009532.1"/>
</dbReference>
<dbReference type="GO" id="GO:0006699">
    <property type="term" value="P:bile acid biosynthetic process"/>
    <property type="evidence" value="ECO:0007669"/>
    <property type="project" value="Ensembl"/>
</dbReference>
<dbReference type="SUPFAM" id="SSF53474">
    <property type="entry name" value="alpha/beta-Hydrolases"/>
    <property type="match status" value="1"/>
</dbReference>
<feature type="domain" description="BAAT/Acyl-CoA thioester hydrolase C-terminal" evidence="5">
    <location>
        <begin position="251"/>
        <end position="459"/>
    </location>
</feature>
<reference evidence="6" key="1">
    <citation type="submission" date="2025-08" db="UniProtKB">
        <authorList>
            <consortium name="Ensembl"/>
        </authorList>
    </citation>
    <scope>IDENTIFICATION</scope>
</reference>
<keyword evidence="7" id="KW-1185">Reference proteome</keyword>
<dbReference type="PANTHER" id="PTHR10824:SF18">
    <property type="entry name" value="BILE ACID-COA:AMINO ACID N-ACYLTRANSFERASE"/>
    <property type="match status" value="1"/>
</dbReference>
<feature type="active site" description="Charge relay system" evidence="3">
    <location>
        <position position="280"/>
    </location>
</feature>
<organism evidence="6 7">
    <name type="scientific">Chrysemys picta bellii</name>
    <name type="common">Western painted turtle</name>
    <name type="synonym">Emys bellii</name>
    <dbReference type="NCBI Taxonomy" id="8478"/>
    <lineage>
        <taxon>Eukaryota</taxon>
        <taxon>Metazoa</taxon>
        <taxon>Chordata</taxon>
        <taxon>Craniata</taxon>
        <taxon>Vertebrata</taxon>
        <taxon>Euteleostomi</taxon>
        <taxon>Archelosauria</taxon>
        <taxon>Testudinata</taxon>
        <taxon>Testudines</taxon>
        <taxon>Cryptodira</taxon>
        <taxon>Durocryptodira</taxon>
        <taxon>Testudinoidea</taxon>
        <taxon>Emydidae</taxon>
        <taxon>Chrysemys</taxon>
    </lineage>
</organism>
<feature type="domain" description="Acyl-CoA thioester hydrolase/bile acid-CoA amino acid N-acetyltransferase" evidence="4">
    <location>
        <begin position="59"/>
        <end position="188"/>
    </location>
</feature>
<dbReference type="InterPro" id="IPR006862">
    <property type="entry name" value="Thio_Ohase/aa_AcTrfase"/>
</dbReference>
<dbReference type="PIRSF" id="PIRSF016521">
    <property type="entry name" value="Acyl-CoA_hydro"/>
    <property type="match status" value="1"/>
</dbReference>
<dbReference type="GO" id="GO:0005777">
    <property type="term" value="C:peroxisome"/>
    <property type="evidence" value="ECO:0007669"/>
    <property type="project" value="Ensembl"/>
</dbReference>
<evidence type="ECO:0000256" key="1">
    <source>
        <dbReference type="ARBA" id="ARBA00006538"/>
    </source>
</evidence>
<dbReference type="PANTHER" id="PTHR10824">
    <property type="entry name" value="ACYL-COENZYME A THIOESTERASE-RELATED"/>
    <property type="match status" value="1"/>
</dbReference>
<dbReference type="FunFam" id="2.60.40.2240:FF:000001">
    <property type="entry name" value="acyl-coenzyme A thioesterase 4"/>
    <property type="match status" value="1"/>
</dbReference>
<gene>
    <name evidence="6" type="primary">BAAT</name>
</gene>
<dbReference type="GO" id="GO:0047963">
    <property type="term" value="F:glycine N-choloyltransferase activity"/>
    <property type="evidence" value="ECO:0007669"/>
    <property type="project" value="Ensembl"/>
</dbReference>
<dbReference type="InterPro" id="IPR014940">
    <property type="entry name" value="BAAT_C"/>
</dbReference>
<evidence type="ECO:0000256" key="3">
    <source>
        <dbReference type="PIRSR" id="PIRSR016521-1"/>
    </source>
</evidence>
<dbReference type="GO" id="GO:0006637">
    <property type="term" value="P:acyl-CoA metabolic process"/>
    <property type="evidence" value="ECO:0007669"/>
    <property type="project" value="Ensembl"/>
</dbReference>
<evidence type="ECO:0000259" key="4">
    <source>
        <dbReference type="Pfam" id="PF04775"/>
    </source>
</evidence>
<name>A0A8C3FRI5_CHRPI</name>
<dbReference type="GO" id="GO:0016410">
    <property type="term" value="F:N-acyltransferase activity"/>
    <property type="evidence" value="ECO:0007669"/>
    <property type="project" value="Ensembl"/>
</dbReference>
<keyword evidence="2" id="KW-0276">Fatty acid metabolism</keyword>
<dbReference type="GO" id="GO:0019530">
    <property type="term" value="P:taurine metabolic process"/>
    <property type="evidence" value="ECO:0007669"/>
    <property type="project" value="Ensembl"/>
</dbReference>
<evidence type="ECO:0000256" key="2">
    <source>
        <dbReference type="ARBA" id="ARBA00022832"/>
    </source>
</evidence>
<dbReference type="Gene3D" id="2.60.40.2240">
    <property type="entry name" value="Acyl-CoA thioester hydrolase/BAAT N-terminal domain"/>
    <property type="match status" value="1"/>
</dbReference>
<dbReference type="Gene3D" id="3.40.50.1820">
    <property type="entry name" value="alpha/beta hydrolase"/>
    <property type="match status" value="1"/>
</dbReference>
<evidence type="ECO:0000259" key="5">
    <source>
        <dbReference type="Pfam" id="PF08840"/>
    </source>
</evidence>
<keyword evidence="2" id="KW-0443">Lipid metabolism</keyword>
<dbReference type="GO" id="GO:0052815">
    <property type="term" value="F:medium-chain fatty acyl-CoA hydrolase activity"/>
    <property type="evidence" value="ECO:0007669"/>
    <property type="project" value="Ensembl"/>
</dbReference>